<evidence type="ECO:0000259" key="6">
    <source>
        <dbReference type="Pfam" id="PF00884"/>
    </source>
</evidence>
<reference evidence="7 8" key="1">
    <citation type="submission" date="2019-04" db="EMBL/GenBank/DDBJ databases">
        <authorList>
            <person name="Van Vliet M D."/>
        </authorList>
    </citation>
    <scope>NUCLEOTIDE SEQUENCE [LARGE SCALE GENOMIC DNA]</scope>
    <source>
        <strain evidence="7 8">F21</strain>
    </source>
</reference>
<dbReference type="InterPro" id="IPR000917">
    <property type="entry name" value="Sulfatase_N"/>
</dbReference>
<dbReference type="InterPro" id="IPR017850">
    <property type="entry name" value="Alkaline_phosphatase_core_sf"/>
</dbReference>
<gene>
    <name evidence="7" type="primary">atsA_124</name>
    <name evidence="7" type="ORF">SCARR_01291</name>
</gene>
<dbReference type="PROSITE" id="PS00523">
    <property type="entry name" value="SULFATASE_1"/>
    <property type="match status" value="1"/>
</dbReference>
<evidence type="ECO:0000256" key="3">
    <source>
        <dbReference type="ARBA" id="ARBA00022801"/>
    </source>
</evidence>
<keyword evidence="2" id="KW-0479">Metal-binding</keyword>
<dbReference type="PANTHER" id="PTHR42693:SF53">
    <property type="entry name" value="ENDO-4-O-SULFATASE"/>
    <property type="match status" value="1"/>
</dbReference>
<dbReference type="Pfam" id="PF00884">
    <property type="entry name" value="Sulfatase"/>
    <property type="match status" value="1"/>
</dbReference>
<dbReference type="GO" id="GO:0046872">
    <property type="term" value="F:metal ion binding"/>
    <property type="evidence" value="ECO:0007669"/>
    <property type="project" value="UniProtKB-KW"/>
</dbReference>
<keyword evidence="8" id="KW-1185">Reference proteome</keyword>
<evidence type="ECO:0000256" key="5">
    <source>
        <dbReference type="SAM" id="SignalP"/>
    </source>
</evidence>
<dbReference type="InterPro" id="IPR024607">
    <property type="entry name" value="Sulfatase_CS"/>
</dbReference>
<sequence length="529" mass="58480">MSFRYRIAGSFVFLLMGMMLAQAAPNIVFILADDMGVGDVASLNPEAKVKTPNLDALVSAGMNFTDAHTSSAVCTPTRYGLMTGRYSWRSRLKERVLSGYSPCLVSRDRKTVASLLKEKGYNTAMFGKWHLGITWTKKDGSVFTELKPDEDEAELKIDFAAPIQLGPTHLGFDYFFGTAASWDMAPYAFIENDRLHYTELIKHSGKLVPEPAEVVEARSNKVPAEELKKISNKYPKASWRPGLAGTGVKPTDALPEIARHAARYIDDYTSEKPFFVYMPLTAPHTPVVPNEQFKGKSQAGTYGDFVQEVDWAVGEVVKALKASGQLENTLLIFTTDNGYSPKAFPDAQKEQYGHNPSYIYNGCKGRLLEGGHRVPFIATWPGVVDAGSRSDVMICLNDFFATCAEITGSEIPDNTAEDSFSFLSALKGSTTPVRDTLVSRDFGGYLAIRQGGWKLCFSKNANAYKLYNLADDIGEQKNLFKSNPEKVEQLTATITKLVQDGRSTPGAKQKNDGEEWWKQLCWIVPNIGK</sequence>
<dbReference type="PANTHER" id="PTHR42693">
    <property type="entry name" value="ARYLSULFATASE FAMILY MEMBER"/>
    <property type="match status" value="1"/>
</dbReference>
<keyword evidence="5" id="KW-0732">Signal</keyword>
<evidence type="ECO:0000313" key="8">
    <source>
        <dbReference type="Proteomes" id="UP000346198"/>
    </source>
</evidence>
<organism evidence="7 8">
    <name type="scientific">Pontiella sulfatireligans</name>
    <dbReference type="NCBI Taxonomy" id="2750658"/>
    <lineage>
        <taxon>Bacteria</taxon>
        <taxon>Pseudomonadati</taxon>
        <taxon>Kiritimatiellota</taxon>
        <taxon>Kiritimatiellia</taxon>
        <taxon>Kiritimatiellales</taxon>
        <taxon>Pontiellaceae</taxon>
        <taxon>Pontiella</taxon>
    </lineage>
</organism>
<dbReference type="Gene3D" id="3.40.720.10">
    <property type="entry name" value="Alkaline Phosphatase, subunit A"/>
    <property type="match status" value="1"/>
</dbReference>
<dbReference type="EMBL" id="CAAHFH010000001">
    <property type="protein sequence ID" value="VGO19234.1"/>
    <property type="molecule type" value="Genomic_DNA"/>
</dbReference>
<proteinExistence type="inferred from homology"/>
<accession>A0A6C2UIT9</accession>
<comment type="similarity">
    <text evidence="1">Belongs to the sulfatase family.</text>
</comment>
<dbReference type="SUPFAM" id="SSF53649">
    <property type="entry name" value="Alkaline phosphatase-like"/>
    <property type="match status" value="1"/>
</dbReference>
<dbReference type="Proteomes" id="UP000346198">
    <property type="component" value="Unassembled WGS sequence"/>
</dbReference>
<feature type="domain" description="Sulfatase N-terminal" evidence="6">
    <location>
        <begin position="25"/>
        <end position="408"/>
    </location>
</feature>
<feature type="signal peptide" evidence="5">
    <location>
        <begin position="1"/>
        <end position="23"/>
    </location>
</feature>
<name>A0A6C2UIT9_9BACT</name>
<dbReference type="Gene3D" id="3.30.1120.10">
    <property type="match status" value="1"/>
</dbReference>
<evidence type="ECO:0000256" key="1">
    <source>
        <dbReference type="ARBA" id="ARBA00008779"/>
    </source>
</evidence>
<feature type="chain" id="PRO_5028916410" evidence="5">
    <location>
        <begin position="24"/>
        <end position="529"/>
    </location>
</feature>
<dbReference type="GO" id="GO:0004065">
    <property type="term" value="F:arylsulfatase activity"/>
    <property type="evidence" value="ECO:0007669"/>
    <property type="project" value="TreeGrafter"/>
</dbReference>
<evidence type="ECO:0000256" key="2">
    <source>
        <dbReference type="ARBA" id="ARBA00022723"/>
    </source>
</evidence>
<dbReference type="CDD" id="cd16143">
    <property type="entry name" value="ARS_like"/>
    <property type="match status" value="1"/>
</dbReference>
<keyword evidence="4" id="KW-0106">Calcium</keyword>
<evidence type="ECO:0000313" key="7">
    <source>
        <dbReference type="EMBL" id="VGO19234.1"/>
    </source>
</evidence>
<evidence type="ECO:0000256" key="4">
    <source>
        <dbReference type="ARBA" id="ARBA00022837"/>
    </source>
</evidence>
<dbReference type="InterPro" id="IPR050738">
    <property type="entry name" value="Sulfatase"/>
</dbReference>
<protein>
    <submittedName>
        <fullName evidence="7">Arylsulfatase</fullName>
    </submittedName>
</protein>
<keyword evidence="3" id="KW-0378">Hydrolase</keyword>
<dbReference type="RefSeq" id="WP_168433055.1">
    <property type="nucleotide sequence ID" value="NZ_CAAHFH010000001.1"/>
</dbReference>
<dbReference type="AlphaFoldDB" id="A0A6C2UIT9"/>